<proteinExistence type="predicted"/>
<dbReference type="EMBL" id="JOKZ01000442">
    <property type="protein sequence ID" value="KKO98246.1"/>
    <property type="molecule type" value="Genomic_DNA"/>
</dbReference>
<accession>A0A0F9ZCQ3</accession>
<sequence>MSTDTSLRRTLDWLWTPC</sequence>
<name>A0A0F9ZCQ3_TRIHA</name>
<comment type="caution">
    <text evidence="1">The sequence shown here is derived from an EMBL/GenBank/DDBJ whole genome shotgun (WGS) entry which is preliminary data.</text>
</comment>
<evidence type="ECO:0000313" key="1">
    <source>
        <dbReference type="EMBL" id="KKO98246.1"/>
    </source>
</evidence>
<protein>
    <submittedName>
        <fullName evidence="1">Uncharacterized protein</fullName>
    </submittedName>
</protein>
<organism evidence="1 2">
    <name type="scientific">Trichoderma harzianum</name>
    <name type="common">Hypocrea lixii</name>
    <dbReference type="NCBI Taxonomy" id="5544"/>
    <lineage>
        <taxon>Eukaryota</taxon>
        <taxon>Fungi</taxon>
        <taxon>Dikarya</taxon>
        <taxon>Ascomycota</taxon>
        <taxon>Pezizomycotina</taxon>
        <taxon>Sordariomycetes</taxon>
        <taxon>Hypocreomycetidae</taxon>
        <taxon>Hypocreales</taxon>
        <taxon>Hypocreaceae</taxon>
        <taxon>Trichoderma</taxon>
    </lineage>
</organism>
<dbReference type="AlphaFoldDB" id="A0A0F9ZCQ3"/>
<reference evidence="2" key="1">
    <citation type="journal article" date="2015" name="Genome Announc.">
        <title>Draft whole-genome sequence of the biocontrol agent Trichoderma harzianum T6776.</title>
        <authorList>
            <person name="Baroncelli R."/>
            <person name="Piaggeschi G."/>
            <person name="Fiorini L."/>
            <person name="Bertolini E."/>
            <person name="Zapparata A."/>
            <person name="Pe M.E."/>
            <person name="Sarrocco S."/>
            <person name="Vannacci G."/>
        </authorList>
    </citation>
    <scope>NUCLEOTIDE SEQUENCE [LARGE SCALE GENOMIC DNA]</scope>
    <source>
        <strain evidence="2">T6776</strain>
    </source>
</reference>
<gene>
    <name evidence="1" type="ORF">THAR02_09643</name>
</gene>
<dbReference type="Proteomes" id="UP000034112">
    <property type="component" value="Unassembled WGS sequence"/>
</dbReference>
<evidence type="ECO:0000313" key="2">
    <source>
        <dbReference type="Proteomes" id="UP000034112"/>
    </source>
</evidence>